<proteinExistence type="predicted"/>
<dbReference type="RefSeq" id="WP_043401354.1">
    <property type="nucleotide sequence ID" value="NZ_JPMI01000178.1"/>
</dbReference>
<dbReference type="Proteomes" id="UP000028547">
    <property type="component" value="Unassembled WGS sequence"/>
</dbReference>
<protein>
    <recommendedName>
        <fullName evidence="3">Ferritin-like domain-containing protein</fullName>
    </recommendedName>
</protein>
<dbReference type="EMBL" id="JPMI01000178">
    <property type="protein sequence ID" value="KFA90735.1"/>
    <property type="molecule type" value="Genomic_DNA"/>
</dbReference>
<dbReference type="SUPFAM" id="SSF47240">
    <property type="entry name" value="Ferritin-like"/>
    <property type="match status" value="1"/>
</dbReference>
<sequence>MPDLFTPLTPTQKADFHRRYLAYLRGRDGEPQWQTHTFSVREAFYQRIDQRPVRRTGAPVVSQDVFDRCHVRYRPGEKLDEPTLWALCVAKTNRGERFGVEYAHRIGTAERNGDPGNPTTYIGIEEFYHTRILRDVLRVIGLEMEMLEPSRVQQWLIKTMARLPKKLGLPLILCGEITGVAMFHLLLHKARELFADQPEPLARIEELFAQIMVDEVGHVHYARSQLDAPGLTLAKWLLPLVARGIVDGMPEYYELFGRERLMEEVLRADVDAAARPYPDRFIPFDAEEQARSAA</sequence>
<organism evidence="1 2">
    <name type="scientific">Archangium violaceum Cb vi76</name>
    <dbReference type="NCBI Taxonomy" id="1406225"/>
    <lineage>
        <taxon>Bacteria</taxon>
        <taxon>Pseudomonadati</taxon>
        <taxon>Myxococcota</taxon>
        <taxon>Myxococcia</taxon>
        <taxon>Myxococcales</taxon>
        <taxon>Cystobacterineae</taxon>
        <taxon>Archangiaceae</taxon>
        <taxon>Archangium</taxon>
    </lineage>
</organism>
<name>A0A084SQK0_9BACT</name>
<accession>A0A084SQK0</accession>
<evidence type="ECO:0000313" key="2">
    <source>
        <dbReference type="Proteomes" id="UP000028547"/>
    </source>
</evidence>
<dbReference type="InterPro" id="IPR009078">
    <property type="entry name" value="Ferritin-like_SF"/>
</dbReference>
<gene>
    <name evidence="1" type="ORF">Q664_26845</name>
</gene>
<dbReference type="AlphaFoldDB" id="A0A084SQK0"/>
<evidence type="ECO:0008006" key="3">
    <source>
        <dbReference type="Google" id="ProtNLM"/>
    </source>
</evidence>
<comment type="caution">
    <text evidence="1">The sequence shown here is derived from an EMBL/GenBank/DDBJ whole genome shotgun (WGS) entry which is preliminary data.</text>
</comment>
<reference evidence="1 2" key="1">
    <citation type="submission" date="2014-07" db="EMBL/GenBank/DDBJ databases">
        <title>Draft Genome Sequence of Gephyronic Acid Producer, Cystobacter violaceus Strain Cb vi76.</title>
        <authorList>
            <person name="Stevens D.C."/>
            <person name="Young J."/>
            <person name="Carmichael R."/>
            <person name="Tan J."/>
            <person name="Taylor R.E."/>
        </authorList>
    </citation>
    <scope>NUCLEOTIDE SEQUENCE [LARGE SCALE GENOMIC DNA]</scope>
    <source>
        <strain evidence="1 2">Cb vi76</strain>
    </source>
</reference>
<evidence type="ECO:0000313" key="1">
    <source>
        <dbReference type="EMBL" id="KFA90735.1"/>
    </source>
</evidence>